<proteinExistence type="predicted"/>
<feature type="domain" description="C2" evidence="4">
    <location>
        <begin position="432"/>
        <end position="557"/>
    </location>
</feature>
<dbReference type="SUPFAM" id="SSF49562">
    <property type="entry name" value="C2 domain (Calcium/lipid-binding domain, CaLB)"/>
    <property type="match status" value="5"/>
</dbReference>
<dbReference type="InterPro" id="IPR035892">
    <property type="entry name" value="C2_domain_sf"/>
</dbReference>
<gene>
    <name evidence="5" type="ORF">PCAL00307_LOCUS20792</name>
    <name evidence="6" type="ORF">PECAL_3P08250</name>
</gene>
<feature type="region of interest" description="Disordered" evidence="3">
    <location>
        <begin position="810"/>
        <end position="833"/>
    </location>
</feature>
<evidence type="ECO:0000313" key="6">
    <source>
        <dbReference type="EMBL" id="CAH0370912.1"/>
    </source>
</evidence>
<dbReference type="SMART" id="SM00239">
    <property type="entry name" value="C2"/>
    <property type="match status" value="5"/>
</dbReference>
<dbReference type="EMBL" id="HBIW01024093">
    <property type="protein sequence ID" value="CAE0705343.1"/>
    <property type="molecule type" value="Transcribed_RNA"/>
</dbReference>
<dbReference type="InterPro" id="IPR000008">
    <property type="entry name" value="C2_dom"/>
</dbReference>
<organism evidence="5">
    <name type="scientific">Pelagomonas calceolata</name>
    <dbReference type="NCBI Taxonomy" id="35677"/>
    <lineage>
        <taxon>Eukaryota</taxon>
        <taxon>Sar</taxon>
        <taxon>Stramenopiles</taxon>
        <taxon>Ochrophyta</taxon>
        <taxon>Pelagophyceae</taxon>
        <taxon>Pelagomonadales</taxon>
        <taxon>Pelagomonadaceae</taxon>
        <taxon>Pelagomonas</taxon>
    </lineage>
</organism>
<feature type="region of interest" description="Disordered" evidence="3">
    <location>
        <begin position="902"/>
        <end position="954"/>
    </location>
</feature>
<protein>
    <recommendedName>
        <fullName evidence="4">C2 domain-containing protein</fullName>
    </recommendedName>
</protein>
<dbReference type="OrthoDB" id="67700at2759"/>
<feature type="compositionally biased region" description="Gly residues" evidence="3">
    <location>
        <begin position="935"/>
        <end position="953"/>
    </location>
</feature>
<accession>A0A7S4EDA4</accession>
<reference evidence="5" key="1">
    <citation type="submission" date="2021-01" db="EMBL/GenBank/DDBJ databases">
        <authorList>
            <person name="Corre E."/>
            <person name="Pelletier E."/>
            <person name="Niang G."/>
            <person name="Scheremetjew M."/>
            <person name="Finn R."/>
            <person name="Kale V."/>
            <person name="Holt S."/>
            <person name="Cochrane G."/>
            <person name="Meng A."/>
            <person name="Brown T."/>
            <person name="Cohen L."/>
        </authorList>
    </citation>
    <scope>NUCLEOTIDE SEQUENCE</scope>
    <source>
        <strain evidence="5">CCMP1756</strain>
    </source>
</reference>
<dbReference type="GO" id="GO:0016020">
    <property type="term" value="C:membrane"/>
    <property type="evidence" value="ECO:0007669"/>
    <property type="project" value="TreeGrafter"/>
</dbReference>
<evidence type="ECO:0000313" key="5">
    <source>
        <dbReference type="EMBL" id="CAE0705343.1"/>
    </source>
</evidence>
<evidence type="ECO:0000313" key="7">
    <source>
        <dbReference type="Proteomes" id="UP000789595"/>
    </source>
</evidence>
<evidence type="ECO:0000256" key="3">
    <source>
        <dbReference type="SAM" id="MobiDB-lite"/>
    </source>
</evidence>
<dbReference type="PANTHER" id="PTHR45911:SF4">
    <property type="entry name" value="MULTIPLE C2 AND TRANSMEMBRANE DOMAIN-CONTAINING PROTEIN"/>
    <property type="match status" value="1"/>
</dbReference>
<sequence length="1262" mass="138629">MGACLRKPPSAPVVIEPEDAPAVALAPDDLSKPPNALHVRIIRARDLPAVDTNLLTKNSSDPYVLLECCGERARTTTKKRNLNPDYGEAFLLSRDEDEPLSLVVMDADVLSADDVMCSCTVQIQGREPRKAWYDLTHNGEQKGRIQVVTHLVYDAVEFSERARLPETDDGSRRANELCVVLRRAKNLRIADHSLIGQGSSDPFVVVRCDGASAQSRVVSKNLHPVFDELLSLRVEDGTAPISIEVRDKDMVGSDLLGRVELGAVGSLDASTDTWYQLDQQGAIRLSLRWRFNDQREPCWIEREEQRDRSVKLNELAVFLRGATGPKIGDPRSNKGVFAVLKCDGASGRTSGKTWDNEGRWNEEVRLHVEDDHAELLVEVRDKGVLGSSLLGSLVLEHSAEAITFGERVLQNEDLRVQLCVSWRQNPALVFGIEEDTLIEAWSDAPEQNPPNVLHVRIIRAKEVKAMDWALLSTPKSDPVCRLTLNDQTQSTKVVRSSVNPVWDQSFVFNCHKASDMLELLVQDEDRFLLGAVKSHDFIGKVQIRIGELRRGPHRRWFELQAKDKASMMSKFAGDLNICERGLVEVFLDWKFDPSRPADGYFEAPRPVVVEAPTKKPSKRILSKPTEADFKLGKQSVFQVASLRGVPNRLEVVVVRAEIMADPEDLKAYEGASRDAYCRLSAGEERSLPPTEPGAKRQKTFVLTGDVWQSETIKRSLTPSWHEEASLQLDSSPKAALKVQVYDDTCAANDEQDQLIGSHTILLKDLLGVAKDGLDYTETWVALKSPAAGAKRGWGHVDDQLEVVAAFKAAAQEEGSPGKAPSTKKKTPVRRKKKRPALHVLTSGLVVTKRRAKQLNHAPFSASHPADSVQAKSPGNLARDIAKAKVKAVSPMLKRLKAARVAASPKSSFDRGSKVAFSEEPASVNASAGGAATGDDGSGARTGGDGGGGAGGGKLQKTGNKVVAANRLAAKPGIGDGRVLLRLKWFFDPRLNPREMGLDEEAEWAKRLGVSGEPPTGKEAMLRRKALASQAPPNALHITVVRAARVRAPPSLAKEGGFTLLAEVRVAHRLFLTTDTVSASGGSRPDEAAEVVWKAKGRKQIREREISPKATLEIAILAVDKKGEKHVVGKSVVRIAQYRDGYPRRAWLKLGERATGQVDSWRGAVDVFVVWAHEDNEAWDAERQQVRAKEAAKQWRDANVEDRSHITSALSLLEESIKTLERPAKQAKLRISTESVAEELFDDASHATTHTYLPDGLPVLTDV</sequence>
<dbReference type="Proteomes" id="UP000789595">
    <property type="component" value="Unassembled WGS sequence"/>
</dbReference>
<dbReference type="GO" id="GO:0005509">
    <property type="term" value="F:calcium ion binding"/>
    <property type="evidence" value="ECO:0007669"/>
    <property type="project" value="TreeGrafter"/>
</dbReference>
<dbReference type="PROSITE" id="PS50004">
    <property type="entry name" value="C2"/>
    <property type="match status" value="4"/>
</dbReference>
<keyword evidence="2" id="KW-0106">Calcium</keyword>
<evidence type="ECO:0000256" key="2">
    <source>
        <dbReference type="ARBA" id="ARBA00022837"/>
    </source>
</evidence>
<evidence type="ECO:0000259" key="4">
    <source>
        <dbReference type="PROSITE" id="PS50004"/>
    </source>
</evidence>
<dbReference type="AlphaFoldDB" id="A0A7S4EDA4"/>
<dbReference type="Gene3D" id="2.60.40.150">
    <property type="entry name" value="C2 domain"/>
    <property type="match status" value="4"/>
</dbReference>
<feature type="compositionally biased region" description="Low complexity" evidence="3">
    <location>
        <begin position="925"/>
        <end position="934"/>
    </location>
</feature>
<dbReference type="Pfam" id="PF00168">
    <property type="entry name" value="C2"/>
    <property type="match status" value="5"/>
</dbReference>
<feature type="domain" description="C2" evidence="4">
    <location>
        <begin position="17"/>
        <end position="137"/>
    </location>
</feature>
<keyword evidence="7" id="KW-1185">Reference proteome</keyword>
<dbReference type="PANTHER" id="PTHR45911">
    <property type="entry name" value="C2 DOMAIN-CONTAINING PROTEIN"/>
    <property type="match status" value="1"/>
</dbReference>
<dbReference type="EMBL" id="CAKKNE010000003">
    <property type="protein sequence ID" value="CAH0370912.1"/>
    <property type="molecule type" value="Genomic_DNA"/>
</dbReference>
<name>A0A7S4EDA4_9STRA</name>
<keyword evidence="1" id="KW-0479">Metal-binding</keyword>
<feature type="domain" description="C2" evidence="4">
    <location>
        <begin position="630"/>
        <end position="780"/>
    </location>
</feature>
<evidence type="ECO:0000256" key="1">
    <source>
        <dbReference type="ARBA" id="ARBA00022723"/>
    </source>
</evidence>
<feature type="domain" description="C2" evidence="4">
    <location>
        <begin position="158"/>
        <end position="278"/>
    </location>
</feature>
<reference evidence="6" key="2">
    <citation type="submission" date="2021-11" db="EMBL/GenBank/DDBJ databases">
        <authorList>
            <consortium name="Genoscope - CEA"/>
            <person name="William W."/>
        </authorList>
    </citation>
    <scope>NUCLEOTIDE SEQUENCE</scope>
</reference>
<feature type="compositionally biased region" description="Basic residues" evidence="3">
    <location>
        <begin position="821"/>
        <end position="833"/>
    </location>
</feature>
<dbReference type="CDD" id="cd00030">
    <property type="entry name" value="C2"/>
    <property type="match status" value="4"/>
</dbReference>